<dbReference type="SUPFAM" id="SSF143631">
    <property type="entry name" value="ApbE-like"/>
    <property type="match status" value="1"/>
</dbReference>
<dbReference type="AlphaFoldDB" id="A0A832GNP0"/>
<gene>
    <name evidence="1" type="ORF">ENT73_06580</name>
</gene>
<organism evidence="1">
    <name type="scientific">Caldimicrobium thiodismutans</name>
    <dbReference type="NCBI Taxonomy" id="1653476"/>
    <lineage>
        <taxon>Bacteria</taxon>
        <taxon>Pseudomonadati</taxon>
        <taxon>Thermodesulfobacteriota</taxon>
        <taxon>Thermodesulfobacteria</taxon>
        <taxon>Thermodesulfobacteriales</taxon>
        <taxon>Thermodesulfobacteriaceae</taxon>
        <taxon>Caldimicrobium</taxon>
    </lineage>
</organism>
<protein>
    <submittedName>
        <fullName evidence="1">UPF0280 family protein</fullName>
    </submittedName>
</protein>
<proteinExistence type="predicted"/>
<dbReference type="InterPro" id="IPR003374">
    <property type="entry name" value="ApbE-like_sf"/>
</dbReference>
<accession>A0A832GNP0</accession>
<name>A0A832GNP0_9BACT</name>
<evidence type="ECO:0000313" key="1">
    <source>
        <dbReference type="EMBL" id="HGV55725.1"/>
    </source>
</evidence>
<sequence length="257" mass="27729">MVIFSNPHSSIPFYRVAVQTPLVKFRVVYKESDLLVLAERDLTKETLNLVREIRLPLEGYIMKNPTFLKSLVPLPEDPEAPPLVRKMLTAGQVAKVGPMASVAGAIAEAVGRTLIKKGLTTEIVVENGGDIFLALKREAKVALFAGDSPFSGKMALLIPADLQPCGVCTSSGKVGHSLSFGLAEAITVVHKDTAIADALATAFGNMIKEGKDFHKIIAKAKKIEDLYGVFAVLNDKFYAFSTKIKLEPISTTFSPKG</sequence>
<dbReference type="EMBL" id="DSZU01000116">
    <property type="protein sequence ID" value="HGV55725.1"/>
    <property type="molecule type" value="Genomic_DNA"/>
</dbReference>
<comment type="caution">
    <text evidence="1">The sequence shown here is derived from an EMBL/GenBank/DDBJ whole genome shotgun (WGS) entry which is preliminary data.</text>
</comment>
<dbReference type="Gene3D" id="3.10.520.10">
    <property type="entry name" value="ApbE-like domains"/>
    <property type="match status" value="1"/>
</dbReference>
<reference evidence="1" key="1">
    <citation type="journal article" date="2020" name="mSystems">
        <title>Genome- and Community-Level Interaction Insights into Carbon Utilization and Element Cycling Functions of Hydrothermarchaeota in Hydrothermal Sediment.</title>
        <authorList>
            <person name="Zhou Z."/>
            <person name="Liu Y."/>
            <person name="Xu W."/>
            <person name="Pan J."/>
            <person name="Luo Z.H."/>
            <person name="Li M."/>
        </authorList>
    </citation>
    <scope>NUCLEOTIDE SEQUENCE [LARGE SCALE GENOMIC DNA]</scope>
    <source>
        <strain evidence="1">SpSt-605</strain>
    </source>
</reference>